<name>A0A7J6FS34_CANSA</name>
<evidence type="ECO:0000313" key="1">
    <source>
        <dbReference type="EMBL" id="KAF4373541.1"/>
    </source>
</evidence>
<proteinExistence type="predicted"/>
<dbReference type="InterPro" id="IPR006502">
    <property type="entry name" value="PDDEXK-like"/>
</dbReference>
<dbReference type="EMBL" id="JAATIP010000099">
    <property type="protein sequence ID" value="KAF4373541.1"/>
    <property type="molecule type" value="Genomic_DNA"/>
</dbReference>
<dbReference type="AlphaFoldDB" id="A0A7J6FS34"/>
<gene>
    <name evidence="1" type="ORF">F8388_025235</name>
</gene>
<dbReference type="Pfam" id="PF04720">
    <property type="entry name" value="PDDEXK_6"/>
    <property type="match status" value="1"/>
</dbReference>
<reference evidence="1 2" key="1">
    <citation type="journal article" date="2020" name="bioRxiv">
        <title>Sequence and annotation of 42 cannabis genomes reveals extensive copy number variation in cannabinoid synthesis and pathogen resistance genes.</title>
        <authorList>
            <person name="Mckernan K.J."/>
            <person name="Helbert Y."/>
            <person name="Kane L.T."/>
            <person name="Ebling H."/>
            <person name="Zhang L."/>
            <person name="Liu B."/>
            <person name="Eaton Z."/>
            <person name="Mclaughlin S."/>
            <person name="Kingan S."/>
            <person name="Baybayan P."/>
            <person name="Concepcion G."/>
            <person name="Jordan M."/>
            <person name="Riva A."/>
            <person name="Barbazuk W."/>
            <person name="Harkins T."/>
        </authorList>
    </citation>
    <scope>NUCLEOTIDE SEQUENCE [LARGE SCALE GENOMIC DNA]</scope>
    <source>
        <strain evidence="2">cv. Jamaican Lion 4</strain>
        <tissue evidence="1">Leaf</tissue>
    </source>
</reference>
<protein>
    <submittedName>
        <fullName evidence="1">Uncharacterized protein</fullName>
    </submittedName>
</protein>
<sequence length="203" mass="23335">TNIIYLLIDLQDSLRRSSKLETEIRKIANQIVINLSETRFCTCVEAKAANCCRKCVLSQISDGLGKQGYNASLCKSTSRSSDQFLFGEHKFVDVVENIGKNRTKEVRVIIEVNLRSEFEMSSGLVSTEEYKELVQLLPELYIGKAERLDMVINIMCLAAKMCMKHNNMHLAPWRTYQYMCAKWLGPYKRDKSSLIDINDLLFF</sequence>
<dbReference type="NCBIfam" id="TIGR01615">
    <property type="entry name" value="A_thal_3542"/>
    <property type="match status" value="1"/>
</dbReference>
<dbReference type="Proteomes" id="UP000525078">
    <property type="component" value="Unassembled WGS sequence"/>
</dbReference>
<comment type="caution">
    <text evidence="1">The sequence shown here is derived from an EMBL/GenBank/DDBJ whole genome shotgun (WGS) entry which is preliminary data.</text>
</comment>
<organism evidence="1 2">
    <name type="scientific">Cannabis sativa</name>
    <name type="common">Hemp</name>
    <name type="synonym">Marijuana</name>
    <dbReference type="NCBI Taxonomy" id="3483"/>
    <lineage>
        <taxon>Eukaryota</taxon>
        <taxon>Viridiplantae</taxon>
        <taxon>Streptophyta</taxon>
        <taxon>Embryophyta</taxon>
        <taxon>Tracheophyta</taxon>
        <taxon>Spermatophyta</taxon>
        <taxon>Magnoliopsida</taxon>
        <taxon>eudicotyledons</taxon>
        <taxon>Gunneridae</taxon>
        <taxon>Pentapetalae</taxon>
        <taxon>rosids</taxon>
        <taxon>fabids</taxon>
        <taxon>Rosales</taxon>
        <taxon>Cannabaceae</taxon>
        <taxon>Cannabis</taxon>
    </lineage>
</organism>
<feature type="non-terminal residue" evidence="1">
    <location>
        <position position="203"/>
    </location>
</feature>
<evidence type="ECO:0000313" key="2">
    <source>
        <dbReference type="Proteomes" id="UP000525078"/>
    </source>
</evidence>
<accession>A0A7J6FS34</accession>
<feature type="non-terminal residue" evidence="1">
    <location>
        <position position="1"/>
    </location>
</feature>
<dbReference type="PANTHER" id="PTHR31579">
    <property type="entry name" value="OS03G0796600 PROTEIN"/>
    <property type="match status" value="1"/>
</dbReference>
<dbReference type="PANTHER" id="PTHR31579:SF58">
    <property type="entry name" value="PLANT-SPECIFIC DOMAIN TIGR01615 FAMILY PROTEIN"/>
    <property type="match status" value="1"/>
</dbReference>